<gene>
    <name evidence="2" type="ORF">DWY29_05170</name>
</gene>
<dbReference type="GO" id="GO:0016787">
    <property type="term" value="F:hydrolase activity"/>
    <property type="evidence" value="ECO:0007669"/>
    <property type="project" value="UniProtKB-KW"/>
</dbReference>
<evidence type="ECO:0000313" key="3">
    <source>
        <dbReference type="Proteomes" id="UP000285820"/>
    </source>
</evidence>
<dbReference type="Pfam" id="PF12695">
    <property type="entry name" value="Abhydrolase_5"/>
    <property type="match status" value="1"/>
</dbReference>
<keyword evidence="2" id="KW-0378">Hydrolase</keyword>
<dbReference type="InterPro" id="IPR029058">
    <property type="entry name" value="AB_hydrolase_fold"/>
</dbReference>
<dbReference type="AlphaFoldDB" id="A0A3R5YL12"/>
<sequence length="204" mass="22302">MNGSSEVSVEKFDKGWFFDGAGEEKALIFYPGAKVATEAYAPLMYQLAESGIDCFLVDMPFHMAFFGMNRAEEIMQEYNYEAWYLGGHSLGGAMAANFAADYVEDHTDGIRGLLLLAAYPTKDLSTSDMSVVTVYGSEDGVLNMDKIVAGRELMPQDYKEVCIEGGNHAQFGSYGTQKGDGTAAIPAEEQWARTVEVFVGDESE</sequence>
<protein>
    <submittedName>
        <fullName evidence="2">Alpha/beta hydrolase</fullName>
    </submittedName>
</protein>
<proteinExistence type="predicted"/>
<dbReference type="SUPFAM" id="SSF53474">
    <property type="entry name" value="alpha/beta-Hydrolases"/>
    <property type="match status" value="1"/>
</dbReference>
<dbReference type="Gene3D" id="3.40.50.1820">
    <property type="entry name" value="alpha/beta hydrolase"/>
    <property type="match status" value="1"/>
</dbReference>
<evidence type="ECO:0000313" key="2">
    <source>
        <dbReference type="EMBL" id="RGR70120.1"/>
    </source>
</evidence>
<dbReference type="Proteomes" id="UP000285820">
    <property type="component" value="Unassembled WGS sequence"/>
</dbReference>
<evidence type="ECO:0000259" key="1">
    <source>
        <dbReference type="Pfam" id="PF12695"/>
    </source>
</evidence>
<dbReference type="EMBL" id="QRUN01000004">
    <property type="protein sequence ID" value="RGR70120.1"/>
    <property type="molecule type" value="Genomic_DNA"/>
</dbReference>
<name>A0A3R5YL12_9FIRM</name>
<reference evidence="2 3" key="1">
    <citation type="submission" date="2018-08" db="EMBL/GenBank/DDBJ databases">
        <title>A genome reference for cultivated species of the human gut microbiota.</title>
        <authorList>
            <person name="Zou Y."/>
            <person name="Xue W."/>
            <person name="Luo G."/>
        </authorList>
    </citation>
    <scope>NUCLEOTIDE SEQUENCE [LARGE SCALE GENOMIC DNA]</scope>
    <source>
        <strain evidence="2 3">AF24-4</strain>
    </source>
</reference>
<feature type="domain" description="Alpha/beta hydrolase fold-5" evidence="1">
    <location>
        <begin position="26"/>
        <end position="191"/>
    </location>
</feature>
<comment type="caution">
    <text evidence="2">The sequence shown here is derived from an EMBL/GenBank/DDBJ whole genome shotgun (WGS) entry which is preliminary data.</text>
</comment>
<accession>A0A3R5YL12</accession>
<organism evidence="2 3">
    <name type="scientific">Roseburia inulinivorans</name>
    <dbReference type="NCBI Taxonomy" id="360807"/>
    <lineage>
        <taxon>Bacteria</taxon>
        <taxon>Bacillati</taxon>
        <taxon>Bacillota</taxon>
        <taxon>Clostridia</taxon>
        <taxon>Lachnospirales</taxon>
        <taxon>Lachnospiraceae</taxon>
        <taxon>Roseburia</taxon>
    </lineage>
</organism>
<dbReference type="InterPro" id="IPR029059">
    <property type="entry name" value="AB_hydrolase_5"/>
</dbReference>